<sequence>MAAGEVTVGMIILSETAVGILGNSLLAYHYLSLYFIGSRIRFTEWILQHLVVANFLTLICKGVPETMAAFGLKDFLDDFGCKLLPYLHRVGRGVSISSTSFLGVFQATIISPTCLIWKKDKVKSPSYIASCVYLSWILSLIANIAFPMNMTARWSHRNMTSLKQYGYCSAVYLDKTSDLLYAVLLSGPDVLFMGLMLWSSVSMVYILCRHKQRMRCIHRSQFSLRSSPETRATKTILLLLSTFICFYTLSSLLQASLALYDPDWLLVKMATIASGCFPTVSPFLLMNHDSHENPFCFAYARSRKQQPCGQQVNCLFLINVQFCL</sequence>
<comment type="function">
    <text evidence="1">Putative pheromone receptor.</text>
</comment>
<keyword evidence="6 13" id="KW-0812">Transmembrane</keyword>
<reference evidence="15" key="2">
    <citation type="journal article" date="2020" name="Biotechnol. Bioeng.">
        <title>Chromosome-scale scaffolds for the Chinese hamster reference genome assembly to facilitate the study of the CHO epigenome.</title>
        <authorList>
            <person name="Hilliard W."/>
            <person name="MacDonald M."/>
            <person name="Lee K.H."/>
        </authorList>
    </citation>
    <scope>NUCLEOTIDE SEQUENCE [LARGE SCALE GENOMIC DNA]</scope>
    <source>
        <strain evidence="15">17A/GY</strain>
    </source>
</reference>
<evidence type="ECO:0000256" key="3">
    <source>
        <dbReference type="ARBA" id="ARBA00010663"/>
    </source>
</evidence>
<dbReference type="RefSeq" id="XP_027254467.1">
    <property type="nucleotide sequence ID" value="XM_027398666.1"/>
</dbReference>
<dbReference type="GO" id="GO:0016503">
    <property type="term" value="F:pheromone receptor activity"/>
    <property type="evidence" value="ECO:0007669"/>
    <property type="project" value="InterPro"/>
</dbReference>
<dbReference type="GO" id="GO:0007606">
    <property type="term" value="P:sensory perception of chemical stimulus"/>
    <property type="evidence" value="ECO:0007669"/>
    <property type="project" value="UniProtKB-ARBA"/>
</dbReference>
<organism evidence="15 16">
    <name type="scientific">Cricetulus griseus</name>
    <name type="common">Chinese hamster</name>
    <name type="synonym">Cricetulus barabensis griseus</name>
    <dbReference type="NCBI Taxonomy" id="10029"/>
    <lineage>
        <taxon>Eukaryota</taxon>
        <taxon>Metazoa</taxon>
        <taxon>Chordata</taxon>
        <taxon>Craniata</taxon>
        <taxon>Vertebrata</taxon>
        <taxon>Euteleostomi</taxon>
        <taxon>Mammalia</taxon>
        <taxon>Eutheria</taxon>
        <taxon>Euarchontoglires</taxon>
        <taxon>Glires</taxon>
        <taxon>Rodentia</taxon>
        <taxon>Myomorpha</taxon>
        <taxon>Muroidea</taxon>
        <taxon>Cricetidae</taxon>
        <taxon>Cricetinae</taxon>
        <taxon>Cricetulus</taxon>
    </lineage>
</organism>
<feature type="transmembrane region" description="Helical" evidence="13">
    <location>
        <begin position="190"/>
        <end position="208"/>
    </location>
</feature>
<evidence type="ECO:0000256" key="4">
    <source>
        <dbReference type="ARBA" id="ARBA00022475"/>
    </source>
</evidence>
<dbReference type="OrthoDB" id="9606139at2759"/>
<dbReference type="InterPro" id="IPR004072">
    <property type="entry name" value="Vmron_rcpt_1"/>
</dbReference>
<evidence type="ECO:0000256" key="9">
    <source>
        <dbReference type="ARBA" id="ARBA00023136"/>
    </source>
</evidence>
<keyword evidence="11" id="KW-0325">Glycoprotein</keyword>
<evidence type="ECO:0000256" key="13">
    <source>
        <dbReference type="RuleBase" id="RU364061"/>
    </source>
</evidence>
<accession>A0A9J7JDM1</accession>
<dbReference type="SUPFAM" id="SSF81321">
    <property type="entry name" value="Family A G protein-coupled receptor-like"/>
    <property type="match status" value="1"/>
</dbReference>
<keyword evidence="5 13" id="KW-0589">Pheromone response</keyword>
<evidence type="ECO:0000256" key="6">
    <source>
        <dbReference type="ARBA" id="ARBA00022692"/>
    </source>
</evidence>
<evidence type="ECO:0000313" key="16">
    <source>
        <dbReference type="RefSeq" id="XP_027254467.1"/>
    </source>
</evidence>
<evidence type="ECO:0000256" key="8">
    <source>
        <dbReference type="ARBA" id="ARBA00023040"/>
    </source>
</evidence>
<reference evidence="16" key="3">
    <citation type="submission" date="2025-08" db="UniProtKB">
        <authorList>
            <consortium name="RefSeq"/>
        </authorList>
    </citation>
    <scope>IDENTIFICATION</scope>
    <source>
        <strain evidence="16">17A/GY</strain>
        <tissue evidence="16">Liver</tissue>
    </source>
</reference>
<comment type="caution">
    <text evidence="13">Lacks conserved residue(s) required for the propagation of feature annotation.</text>
</comment>
<keyword evidence="9 13" id="KW-0472">Membrane</keyword>
<dbReference type="InterPro" id="IPR017452">
    <property type="entry name" value="GPCR_Rhodpsn_7TM"/>
</dbReference>
<dbReference type="Pfam" id="PF03402">
    <property type="entry name" value="V1R"/>
    <property type="match status" value="1"/>
</dbReference>
<evidence type="ECO:0000256" key="2">
    <source>
        <dbReference type="ARBA" id="ARBA00004651"/>
    </source>
</evidence>
<dbReference type="KEGG" id="cge:100752165"/>
<evidence type="ECO:0000256" key="11">
    <source>
        <dbReference type="ARBA" id="ARBA00023180"/>
    </source>
</evidence>
<proteinExistence type="inferred from homology"/>
<dbReference type="Gene3D" id="1.20.1070.10">
    <property type="entry name" value="Rhodopsin 7-helix transmembrane proteins"/>
    <property type="match status" value="1"/>
</dbReference>
<evidence type="ECO:0000256" key="10">
    <source>
        <dbReference type="ARBA" id="ARBA00023170"/>
    </source>
</evidence>
<keyword evidence="4 13" id="KW-1003">Cell membrane</keyword>
<name>A0A9J7JDM1_CRIGR</name>
<dbReference type="PANTHER" id="PTHR24062">
    <property type="entry name" value="VOMERONASAL TYPE-1 RECEPTOR"/>
    <property type="match status" value="1"/>
</dbReference>
<evidence type="ECO:0000256" key="7">
    <source>
        <dbReference type="ARBA" id="ARBA00022989"/>
    </source>
</evidence>
<evidence type="ECO:0000256" key="12">
    <source>
        <dbReference type="ARBA" id="ARBA00023224"/>
    </source>
</evidence>
<dbReference type="Proteomes" id="UP001108280">
    <property type="component" value="Chromosome 9"/>
</dbReference>
<keyword evidence="10 13" id="KW-0675">Receptor</keyword>
<evidence type="ECO:0000256" key="1">
    <source>
        <dbReference type="ARBA" id="ARBA00003878"/>
    </source>
</evidence>
<feature type="transmembrane region" description="Helical" evidence="13">
    <location>
        <begin position="235"/>
        <end position="259"/>
    </location>
</feature>
<keyword evidence="8 13" id="KW-0297">G-protein coupled receptor</keyword>
<dbReference type="AlphaFoldDB" id="A0A9J7JDM1"/>
<evidence type="ECO:0000256" key="5">
    <source>
        <dbReference type="ARBA" id="ARBA00022507"/>
    </source>
</evidence>
<feature type="transmembrane region" description="Helical" evidence="13">
    <location>
        <begin position="6"/>
        <end position="31"/>
    </location>
</feature>
<comment type="similarity">
    <text evidence="3 13">Belongs to the G-protein coupled receptor 1 family.</text>
</comment>
<keyword evidence="12 13" id="KW-0807">Transducer</keyword>
<evidence type="ECO:0000259" key="14">
    <source>
        <dbReference type="PROSITE" id="PS50262"/>
    </source>
</evidence>
<feature type="transmembrane region" description="Helical" evidence="13">
    <location>
        <begin position="127"/>
        <end position="146"/>
    </location>
</feature>
<keyword evidence="15" id="KW-1185">Reference proteome</keyword>
<dbReference type="PRINTS" id="PR01534">
    <property type="entry name" value="VOMERONASL1R"/>
</dbReference>
<feature type="domain" description="G-protein coupled receptors family 1 profile" evidence="14">
    <location>
        <begin position="22"/>
        <end position="285"/>
    </location>
</feature>
<dbReference type="GO" id="GO:0019236">
    <property type="term" value="P:response to pheromone"/>
    <property type="evidence" value="ECO:0007669"/>
    <property type="project" value="UniProtKB-KW"/>
</dbReference>
<evidence type="ECO:0000313" key="15">
    <source>
        <dbReference type="Proteomes" id="UP001108280"/>
    </source>
</evidence>
<dbReference type="GeneID" id="100752165"/>
<keyword evidence="7 13" id="KW-1133">Transmembrane helix</keyword>
<comment type="subcellular location">
    <subcellularLocation>
        <location evidence="2 13">Cell membrane</location>
        <topology evidence="2 13">Multi-pass membrane protein</topology>
    </subcellularLocation>
</comment>
<reference evidence="15" key="1">
    <citation type="journal article" date="2018" name="Biotechnol. Bioeng.">
        <title>A reference genome of the Chinese hamster based on a hybrid assembly strategy.</title>
        <authorList>
            <person name="Rupp O."/>
            <person name="MacDonald M.L."/>
            <person name="Li S."/>
            <person name="Dhiman H."/>
            <person name="Polson S."/>
            <person name="Griep S."/>
            <person name="Heffner K."/>
            <person name="Hernandez I."/>
            <person name="Brinkrolf K."/>
            <person name="Jadhav V."/>
            <person name="Samoudi M."/>
            <person name="Hao H."/>
            <person name="Kingham B."/>
            <person name="Goesmann A."/>
            <person name="Betenbaugh M.J."/>
            <person name="Lewis N.E."/>
            <person name="Borth N."/>
            <person name="Lee K.H."/>
        </authorList>
    </citation>
    <scope>NUCLEOTIDE SEQUENCE [LARGE SCALE GENOMIC DNA]</scope>
    <source>
        <strain evidence="15">17A/GY</strain>
    </source>
</reference>
<gene>
    <name evidence="16" type="primary">LOC100752165</name>
</gene>
<dbReference type="PROSITE" id="PS50262">
    <property type="entry name" value="G_PROTEIN_RECEP_F1_2"/>
    <property type="match status" value="1"/>
</dbReference>
<protein>
    <recommendedName>
        <fullName evidence="13">Vomeronasal type-1 receptor</fullName>
    </recommendedName>
</protein>
<dbReference type="FunFam" id="1.20.1070.10:FF:000033">
    <property type="entry name" value="Vomeronasal type-1 receptor"/>
    <property type="match status" value="1"/>
</dbReference>
<dbReference type="GO" id="GO:0005886">
    <property type="term" value="C:plasma membrane"/>
    <property type="evidence" value="ECO:0007669"/>
    <property type="project" value="UniProtKB-SubCell"/>
</dbReference>